<evidence type="ECO:0000256" key="5">
    <source>
        <dbReference type="ARBA" id="ARBA00048434"/>
    </source>
</evidence>
<keyword evidence="4" id="KW-0949">S-adenosyl-L-methionine</keyword>
<evidence type="ECO:0000256" key="4">
    <source>
        <dbReference type="ARBA" id="ARBA00022691"/>
    </source>
</evidence>
<dbReference type="PANTHER" id="PTHR13563:SF13">
    <property type="entry name" value="TRNA METHYLTRANSFERASE 10 HOMOLOG A"/>
    <property type="match status" value="1"/>
</dbReference>
<dbReference type="GO" id="GO:0005634">
    <property type="term" value="C:nucleus"/>
    <property type="evidence" value="ECO:0007669"/>
    <property type="project" value="TreeGrafter"/>
</dbReference>
<dbReference type="Proteomes" id="UP000789595">
    <property type="component" value="Unassembled WGS sequence"/>
</dbReference>
<dbReference type="InterPro" id="IPR028564">
    <property type="entry name" value="MT_TRM10-typ"/>
</dbReference>
<evidence type="ECO:0000256" key="1">
    <source>
        <dbReference type="ARBA" id="ARBA00012797"/>
    </source>
</evidence>
<evidence type="ECO:0000313" key="9">
    <source>
        <dbReference type="EMBL" id="CAH0369693.1"/>
    </source>
</evidence>
<proteinExistence type="predicted"/>
<evidence type="ECO:0000256" key="3">
    <source>
        <dbReference type="ARBA" id="ARBA00022679"/>
    </source>
</evidence>
<organism evidence="8">
    <name type="scientific">Pelagomonas calceolata</name>
    <dbReference type="NCBI Taxonomy" id="35677"/>
    <lineage>
        <taxon>Eukaryota</taxon>
        <taxon>Sar</taxon>
        <taxon>Stramenopiles</taxon>
        <taxon>Ochrophyta</taxon>
        <taxon>Pelagophyceae</taxon>
        <taxon>Pelagomonadales</taxon>
        <taxon>Pelagomonadaceae</taxon>
        <taxon>Pelagomonas</taxon>
    </lineage>
</organism>
<sequence length="285" mass="30875">MEQGPAPAPAASTEAPPLSKRARKRAAREAQRLEEKRQKKEKNHAQARDREAAAAAAAAAADALLTDDQRAARDRKAQQARDERLRKRAAEDAEFEKKCASGCRIVIDCGFESLMTDREARSSSQQIMYCYGANRRAEAPARLLVVGLTGRQASALGNVSGVESWRGASVDARPLEDVFPDRSSLVYLTAESDTVLTEVDAATTYVIGGFVDRNRHKGATHAKALQLGVRTARLPIGDGDAIVLGKEASRVLAVNHVFELMVRAQSSDWAAAAECLPGRKKKPEE</sequence>
<dbReference type="CDD" id="cd18089">
    <property type="entry name" value="SPOUT_Trm10-like"/>
    <property type="match status" value="1"/>
</dbReference>
<dbReference type="EMBL" id="CAKKNE010000002">
    <property type="protein sequence ID" value="CAH0369693.1"/>
    <property type="molecule type" value="Genomic_DNA"/>
</dbReference>
<feature type="compositionally biased region" description="Low complexity" evidence="6">
    <location>
        <begin position="53"/>
        <end position="66"/>
    </location>
</feature>
<feature type="region of interest" description="Disordered" evidence="6">
    <location>
        <begin position="1"/>
        <end position="91"/>
    </location>
</feature>
<dbReference type="GO" id="GO:0000049">
    <property type="term" value="F:tRNA binding"/>
    <property type="evidence" value="ECO:0007669"/>
    <property type="project" value="TreeGrafter"/>
</dbReference>
<name>A0A7S3ZKQ7_9STRA</name>
<reference evidence="9" key="2">
    <citation type="submission" date="2021-11" db="EMBL/GenBank/DDBJ databases">
        <authorList>
            <consortium name="Genoscope - CEA"/>
            <person name="William W."/>
        </authorList>
    </citation>
    <scope>NUCLEOTIDE SEQUENCE</scope>
</reference>
<dbReference type="AlphaFoldDB" id="A0A7S3ZKQ7"/>
<evidence type="ECO:0000256" key="2">
    <source>
        <dbReference type="ARBA" id="ARBA00022603"/>
    </source>
</evidence>
<dbReference type="InterPro" id="IPR038459">
    <property type="entry name" value="MT_TRM10-typ_sf"/>
</dbReference>
<evidence type="ECO:0000313" key="8">
    <source>
        <dbReference type="EMBL" id="CAE0686384.1"/>
    </source>
</evidence>
<dbReference type="PROSITE" id="PS51675">
    <property type="entry name" value="SAM_MT_TRM10"/>
    <property type="match status" value="1"/>
</dbReference>
<feature type="compositionally biased region" description="Basic and acidic residues" evidence="6">
    <location>
        <begin position="67"/>
        <end position="91"/>
    </location>
</feature>
<feature type="domain" description="SAM-dependent MTase TRM10-type" evidence="7">
    <location>
        <begin position="91"/>
        <end position="283"/>
    </location>
</feature>
<accession>A0A7S3ZKQ7</accession>
<dbReference type="GO" id="GO:0002939">
    <property type="term" value="P:tRNA N1-guanine methylation"/>
    <property type="evidence" value="ECO:0007669"/>
    <property type="project" value="TreeGrafter"/>
</dbReference>
<evidence type="ECO:0000256" key="6">
    <source>
        <dbReference type="SAM" id="MobiDB-lite"/>
    </source>
</evidence>
<dbReference type="EMBL" id="HBIW01002145">
    <property type="protein sequence ID" value="CAE0686384.1"/>
    <property type="molecule type" value="Transcribed_RNA"/>
</dbReference>
<dbReference type="PANTHER" id="PTHR13563">
    <property type="entry name" value="TRNA (GUANINE-9-) METHYLTRANSFERASE"/>
    <property type="match status" value="1"/>
</dbReference>
<evidence type="ECO:0000259" key="7">
    <source>
        <dbReference type="PROSITE" id="PS51675"/>
    </source>
</evidence>
<dbReference type="InterPro" id="IPR007356">
    <property type="entry name" value="tRNA_m1G_MeTrfase_euk"/>
</dbReference>
<evidence type="ECO:0000313" key="10">
    <source>
        <dbReference type="Proteomes" id="UP000789595"/>
    </source>
</evidence>
<feature type="compositionally biased region" description="Basic and acidic residues" evidence="6">
    <location>
        <begin position="27"/>
        <end position="52"/>
    </location>
</feature>
<dbReference type="OrthoDB" id="278300at2759"/>
<reference evidence="8" key="1">
    <citation type="submission" date="2021-01" db="EMBL/GenBank/DDBJ databases">
        <authorList>
            <person name="Corre E."/>
            <person name="Pelletier E."/>
            <person name="Niang G."/>
            <person name="Scheremetjew M."/>
            <person name="Finn R."/>
            <person name="Kale V."/>
            <person name="Holt S."/>
            <person name="Cochrane G."/>
            <person name="Meng A."/>
            <person name="Brown T."/>
            <person name="Cohen L."/>
        </authorList>
    </citation>
    <scope>NUCLEOTIDE SEQUENCE</scope>
    <source>
        <strain evidence="8">CCMP1756</strain>
    </source>
</reference>
<dbReference type="Gene3D" id="3.40.1280.30">
    <property type="match status" value="1"/>
</dbReference>
<dbReference type="EC" id="2.1.1.221" evidence="1"/>
<keyword evidence="3" id="KW-0808">Transferase</keyword>
<keyword evidence="10" id="KW-1185">Reference proteome</keyword>
<gene>
    <name evidence="8" type="ORF">PCAL00307_LOCUS1818</name>
    <name evidence="9" type="ORF">PECAL_2P28250</name>
</gene>
<comment type="catalytic activity">
    <reaction evidence="5">
        <text>guanosine(9) in tRNA + S-adenosyl-L-methionine = N(1)-methylguanosine(9) in tRNA + S-adenosyl-L-homocysteine + H(+)</text>
        <dbReference type="Rhea" id="RHEA:43156"/>
        <dbReference type="Rhea" id="RHEA-COMP:10367"/>
        <dbReference type="Rhea" id="RHEA-COMP:10368"/>
        <dbReference type="ChEBI" id="CHEBI:15378"/>
        <dbReference type="ChEBI" id="CHEBI:57856"/>
        <dbReference type="ChEBI" id="CHEBI:59789"/>
        <dbReference type="ChEBI" id="CHEBI:73542"/>
        <dbReference type="ChEBI" id="CHEBI:74269"/>
        <dbReference type="EC" id="2.1.1.221"/>
    </reaction>
</comment>
<protein>
    <recommendedName>
        <fullName evidence="1">tRNA (guanine(9)-N(1))-methyltransferase</fullName>
        <ecNumber evidence="1">2.1.1.221</ecNumber>
    </recommendedName>
</protein>
<dbReference type="GO" id="GO:0052905">
    <property type="term" value="F:tRNA (guanosine(9)-N1)-methyltransferase activity"/>
    <property type="evidence" value="ECO:0007669"/>
    <property type="project" value="UniProtKB-EC"/>
</dbReference>
<keyword evidence="2" id="KW-0489">Methyltransferase</keyword>